<keyword evidence="1" id="KW-0732">Signal</keyword>
<accession>A0A9D4N3U5</accession>
<proteinExistence type="predicted"/>
<organism evidence="2 3">
    <name type="scientific">Dreissena polymorpha</name>
    <name type="common">Zebra mussel</name>
    <name type="synonym">Mytilus polymorpha</name>
    <dbReference type="NCBI Taxonomy" id="45954"/>
    <lineage>
        <taxon>Eukaryota</taxon>
        <taxon>Metazoa</taxon>
        <taxon>Spiralia</taxon>
        <taxon>Lophotrochozoa</taxon>
        <taxon>Mollusca</taxon>
        <taxon>Bivalvia</taxon>
        <taxon>Autobranchia</taxon>
        <taxon>Heteroconchia</taxon>
        <taxon>Euheterodonta</taxon>
        <taxon>Imparidentia</taxon>
        <taxon>Neoheterodontei</taxon>
        <taxon>Myida</taxon>
        <taxon>Dreissenoidea</taxon>
        <taxon>Dreissenidae</taxon>
        <taxon>Dreissena</taxon>
    </lineage>
</organism>
<dbReference type="Proteomes" id="UP000828390">
    <property type="component" value="Unassembled WGS sequence"/>
</dbReference>
<evidence type="ECO:0000313" key="2">
    <source>
        <dbReference type="EMBL" id="KAH3887363.1"/>
    </source>
</evidence>
<protein>
    <submittedName>
        <fullName evidence="2">Uncharacterized protein</fullName>
    </submittedName>
</protein>
<sequence>MTFSALILCVLVVIQLELHVGGVSSRMSPGDDDLFWEPQLPDLSNNIDAYSRIRKALGPALDNLDVIFQALDKNRHLKDRHFLSAIGRKR</sequence>
<reference evidence="2" key="1">
    <citation type="journal article" date="2019" name="bioRxiv">
        <title>The Genome of the Zebra Mussel, Dreissena polymorpha: A Resource for Invasive Species Research.</title>
        <authorList>
            <person name="McCartney M.A."/>
            <person name="Auch B."/>
            <person name="Kono T."/>
            <person name="Mallez S."/>
            <person name="Zhang Y."/>
            <person name="Obille A."/>
            <person name="Becker A."/>
            <person name="Abrahante J.E."/>
            <person name="Garbe J."/>
            <person name="Badalamenti J.P."/>
            <person name="Herman A."/>
            <person name="Mangelson H."/>
            <person name="Liachko I."/>
            <person name="Sullivan S."/>
            <person name="Sone E.D."/>
            <person name="Koren S."/>
            <person name="Silverstein K.A.T."/>
            <person name="Beckman K.B."/>
            <person name="Gohl D.M."/>
        </authorList>
    </citation>
    <scope>NUCLEOTIDE SEQUENCE</scope>
    <source>
        <strain evidence="2">Duluth1</strain>
        <tissue evidence="2">Whole animal</tissue>
    </source>
</reference>
<dbReference type="EMBL" id="JAIWYP010000001">
    <property type="protein sequence ID" value="KAH3887363.1"/>
    <property type="molecule type" value="Genomic_DNA"/>
</dbReference>
<evidence type="ECO:0000313" key="3">
    <source>
        <dbReference type="Proteomes" id="UP000828390"/>
    </source>
</evidence>
<dbReference type="AlphaFoldDB" id="A0A9D4N3U5"/>
<keyword evidence="3" id="KW-1185">Reference proteome</keyword>
<feature type="signal peptide" evidence="1">
    <location>
        <begin position="1"/>
        <end position="25"/>
    </location>
</feature>
<comment type="caution">
    <text evidence="2">The sequence shown here is derived from an EMBL/GenBank/DDBJ whole genome shotgun (WGS) entry which is preliminary data.</text>
</comment>
<evidence type="ECO:0000256" key="1">
    <source>
        <dbReference type="SAM" id="SignalP"/>
    </source>
</evidence>
<feature type="chain" id="PRO_5039307937" evidence="1">
    <location>
        <begin position="26"/>
        <end position="90"/>
    </location>
</feature>
<reference evidence="2" key="2">
    <citation type="submission" date="2020-11" db="EMBL/GenBank/DDBJ databases">
        <authorList>
            <person name="McCartney M.A."/>
            <person name="Auch B."/>
            <person name="Kono T."/>
            <person name="Mallez S."/>
            <person name="Becker A."/>
            <person name="Gohl D.M."/>
            <person name="Silverstein K.A.T."/>
            <person name="Koren S."/>
            <person name="Bechman K.B."/>
            <person name="Herman A."/>
            <person name="Abrahante J.E."/>
            <person name="Garbe J."/>
        </authorList>
    </citation>
    <scope>NUCLEOTIDE SEQUENCE</scope>
    <source>
        <strain evidence="2">Duluth1</strain>
        <tissue evidence="2">Whole animal</tissue>
    </source>
</reference>
<name>A0A9D4N3U5_DREPO</name>
<gene>
    <name evidence="2" type="ORF">DPMN_011379</name>
</gene>